<sequence length="74" mass="8647">MTTEASKNIHTWRKVVAGILFIIPWIYYTLLPLYNTVQPELGGVPYFYWSQTLWLLISSILFVIGVILLYPSKR</sequence>
<evidence type="ECO:0000313" key="5">
    <source>
        <dbReference type="Proteomes" id="UP001060771"/>
    </source>
</evidence>
<keyword evidence="1" id="KW-0812">Transmembrane</keyword>
<dbReference type="EMBL" id="BMNM01000002">
    <property type="protein sequence ID" value="GGI72903.1"/>
    <property type="molecule type" value="Genomic_DNA"/>
</dbReference>
<evidence type="ECO:0000313" key="2">
    <source>
        <dbReference type="EMBL" id="BDR91404.1"/>
    </source>
</evidence>
<keyword evidence="1" id="KW-1133">Transmembrane helix</keyword>
<organism evidence="3 4">
    <name type="scientific">Vulcanisaeta souniana JCM 11219</name>
    <dbReference type="NCBI Taxonomy" id="1293586"/>
    <lineage>
        <taxon>Archaea</taxon>
        <taxon>Thermoproteota</taxon>
        <taxon>Thermoprotei</taxon>
        <taxon>Thermoproteales</taxon>
        <taxon>Thermoproteaceae</taxon>
        <taxon>Vulcanisaeta</taxon>
    </lineage>
</organism>
<name>A0A830E5D3_9CREN</name>
<accession>A0A830E5D3</accession>
<reference evidence="3" key="1">
    <citation type="journal article" date="2014" name="Int. J. Syst. Evol. Microbiol.">
        <title>Complete genome sequence of Corynebacterium casei LMG S-19264T (=DSM 44701T), isolated from a smear-ripened cheese.</title>
        <authorList>
            <consortium name="US DOE Joint Genome Institute (JGI-PGF)"/>
            <person name="Walter F."/>
            <person name="Albersmeier A."/>
            <person name="Kalinowski J."/>
            <person name="Ruckert C."/>
        </authorList>
    </citation>
    <scope>NUCLEOTIDE SEQUENCE</scope>
    <source>
        <strain evidence="3">JCM 11219</strain>
    </source>
</reference>
<dbReference type="AlphaFoldDB" id="A0A830E5D3"/>
<evidence type="ECO:0000256" key="1">
    <source>
        <dbReference type="SAM" id="Phobius"/>
    </source>
</evidence>
<proteinExistence type="predicted"/>
<evidence type="ECO:0000313" key="4">
    <source>
        <dbReference type="Proteomes" id="UP000657075"/>
    </source>
</evidence>
<reference evidence="3" key="2">
    <citation type="submission" date="2020-09" db="EMBL/GenBank/DDBJ databases">
        <authorList>
            <person name="Sun Q."/>
            <person name="Ohkuma M."/>
        </authorList>
    </citation>
    <scope>NUCLEOTIDE SEQUENCE</scope>
    <source>
        <strain evidence="3">JCM 11219</strain>
    </source>
</reference>
<evidence type="ECO:0000313" key="3">
    <source>
        <dbReference type="EMBL" id="GGI72903.1"/>
    </source>
</evidence>
<feature type="transmembrane region" description="Helical" evidence="1">
    <location>
        <begin position="46"/>
        <end position="70"/>
    </location>
</feature>
<reference evidence="5" key="3">
    <citation type="submission" date="2022-09" db="EMBL/GenBank/DDBJ databases">
        <title>Complete genome sequence of Vulcanisaeta souniana.</title>
        <authorList>
            <person name="Kato S."/>
            <person name="Itoh T."/>
            <person name="Ohkuma M."/>
        </authorList>
    </citation>
    <scope>NUCLEOTIDE SEQUENCE [LARGE SCALE GENOMIC DNA]</scope>
    <source>
        <strain evidence="5">JCM 11219</strain>
    </source>
</reference>
<keyword evidence="5" id="KW-1185">Reference proteome</keyword>
<protein>
    <recommendedName>
        <fullName evidence="6">DUF3311 domain-containing protein</fullName>
    </recommendedName>
</protein>
<evidence type="ECO:0008006" key="6">
    <source>
        <dbReference type="Google" id="ProtNLM"/>
    </source>
</evidence>
<dbReference type="EMBL" id="AP026830">
    <property type="protein sequence ID" value="BDR91404.1"/>
    <property type="molecule type" value="Genomic_DNA"/>
</dbReference>
<dbReference type="Proteomes" id="UP000657075">
    <property type="component" value="Unassembled WGS sequence"/>
</dbReference>
<keyword evidence="1" id="KW-0472">Membrane</keyword>
<dbReference type="GeneID" id="76206051"/>
<dbReference type="RefSeq" id="WP_229709730.1">
    <property type="nucleotide sequence ID" value="NZ_AP026830.1"/>
</dbReference>
<reference evidence="2" key="4">
    <citation type="journal article" date="2023" name="Microbiol. Resour. Announc.">
        <title>Complete Genome Sequence of Vulcanisaeta souniana Strain IC-059, a Hyperthermophilic Archaeon Isolated from Hot Spring Water in Japan.</title>
        <authorList>
            <person name="Kato S."/>
            <person name="Itoh T."/>
            <person name="Wu L."/>
            <person name="Ma J."/>
            <person name="Ohkuma M."/>
        </authorList>
    </citation>
    <scope>NUCLEOTIDE SEQUENCE</scope>
    <source>
        <strain evidence="2">JCM 11219</strain>
    </source>
</reference>
<gene>
    <name evidence="3" type="ORF">GCM10007112_07180</name>
    <name evidence="2" type="ORF">Vsou_04970</name>
</gene>
<feature type="transmembrane region" description="Helical" evidence="1">
    <location>
        <begin position="12"/>
        <end position="34"/>
    </location>
</feature>
<dbReference type="Proteomes" id="UP001060771">
    <property type="component" value="Chromosome"/>
</dbReference>